<dbReference type="PANTHER" id="PTHR10587:SF98">
    <property type="entry name" value="CHITIN DEACETYLASE"/>
    <property type="match status" value="1"/>
</dbReference>
<evidence type="ECO:0000313" key="18">
    <source>
        <dbReference type="EMBL" id="KDR66886.1"/>
    </source>
</evidence>
<dbReference type="GO" id="GO:0000272">
    <property type="term" value="P:polysaccharide catabolic process"/>
    <property type="evidence" value="ECO:0007669"/>
    <property type="project" value="UniProtKB-KW"/>
</dbReference>
<reference evidence="19" key="1">
    <citation type="journal article" date="2014" name="Proc. Natl. Acad. Sci. U.S.A.">
        <title>Extensive sampling of basidiomycete genomes demonstrates inadequacy of the white-rot/brown-rot paradigm for wood decay fungi.</title>
        <authorList>
            <person name="Riley R."/>
            <person name="Salamov A.A."/>
            <person name="Brown D.W."/>
            <person name="Nagy L.G."/>
            <person name="Floudas D."/>
            <person name="Held B.W."/>
            <person name="Levasseur A."/>
            <person name="Lombard V."/>
            <person name="Morin E."/>
            <person name="Otillar R."/>
            <person name="Lindquist E.A."/>
            <person name="Sun H."/>
            <person name="LaButti K.M."/>
            <person name="Schmutz J."/>
            <person name="Jabbour D."/>
            <person name="Luo H."/>
            <person name="Baker S.E."/>
            <person name="Pisabarro A.G."/>
            <person name="Walton J.D."/>
            <person name="Blanchette R.A."/>
            <person name="Henrissat B."/>
            <person name="Martin F."/>
            <person name="Cullen D."/>
            <person name="Hibbett D.S."/>
            <person name="Grigoriev I.V."/>
        </authorList>
    </citation>
    <scope>NUCLEOTIDE SEQUENCE [LARGE SCALE GENOMIC DNA]</scope>
    <source>
        <strain evidence="19">CBS 339.88</strain>
    </source>
</reference>
<evidence type="ECO:0000256" key="13">
    <source>
        <dbReference type="ARBA" id="ARBA00048494"/>
    </source>
</evidence>
<organism evidence="18 19">
    <name type="scientific">Galerina marginata (strain CBS 339.88)</name>
    <dbReference type="NCBI Taxonomy" id="685588"/>
    <lineage>
        <taxon>Eukaryota</taxon>
        <taxon>Fungi</taxon>
        <taxon>Dikarya</taxon>
        <taxon>Basidiomycota</taxon>
        <taxon>Agaricomycotina</taxon>
        <taxon>Agaricomycetes</taxon>
        <taxon>Agaricomycetidae</taxon>
        <taxon>Agaricales</taxon>
        <taxon>Agaricineae</taxon>
        <taxon>Strophariaceae</taxon>
        <taxon>Galerina</taxon>
    </lineage>
</organism>
<keyword evidence="15" id="KW-1133">Transmembrane helix</keyword>
<feature type="chain" id="PRO_5001648310" description="chitin deacetylase" evidence="16">
    <location>
        <begin position="31"/>
        <end position="474"/>
    </location>
</feature>
<dbReference type="EC" id="3.5.1.41" evidence="12"/>
<dbReference type="GO" id="GO:0071555">
    <property type="term" value="P:cell wall organization"/>
    <property type="evidence" value="ECO:0007669"/>
    <property type="project" value="UniProtKB-KW"/>
</dbReference>
<keyword evidence="4" id="KW-0336">GPI-anchor</keyword>
<dbReference type="PANTHER" id="PTHR10587">
    <property type="entry name" value="GLYCOSYL TRANSFERASE-RELATED"/>
    <property type="match status" value="1"/>
</dbReference>
<dbReference type="OrthoDB" id="407355at2759"/>
<dbReference type="InterPro" id="IPR050248">
    <property type="entry name" value="Polysacc_deacetylase_ArnD"/>
</dbReference>
<feature type="domain" description="NodB homology" evidence="17">
    <location>
        <begin position="175"/>
        <end position="380"/>
    </location>
</feature>
<feature type="compositionally biased region" description="Low complexity" evidence="14">
    <location>
        <begin position="417"/>
        <end position="429"/>
    </location>
</feature>
<keyword evidence="6 15" id="KW-0472">Membrane</keyword>
<comment type="catalytic activity">
    <reaction evidence="13">
        <text>[(1-&gt;4)-N-acetyl-beta-D-glucosaminyl](n) + n H2O = chitosan + n acetate</text>
        <dbReference type="Rhea" id="RHEA:10464"/>
        <dbReference type="Rhea" id="RHEA-COMP:9593"/>
        <dbReference type="Rhea" id="RHEA-COMP:9597"/>
        <dbReference type="ChEBI" id="CHEBI:15377"/>
        <dbReference type="ChEBI" id="CHEBI:17029"/>
        <dbReference type="ChEBI" id="CHEBI:30089"/>
        <dbReference type="ChEBI" id="CHEBI:57704"/>
        <dbReference type="EC" id="3.5.1.41"/>
    </reaction>
    <physiologicalReaction direction="left-to-right" evidence="13">
        <dbReference type="Rhea" id="RHEA:10465"/>
    </physiologicalReaction>
</comment>
<evidence type="ECO:0000256" key="5">
    <source>
        <dbReference type="ARBA" id="ARBA00023024"/>
    </source>
</evidence>
<dbReference type="PROSITE" id="PS51677">
    <property type="entry name" value="NODB"/>
    <property type="match status" value="1"/>
</dbReference>
<dbReference type="Gene3D" id="3.20.20.370">
    <property type="entry name" value="Glycoside hydrolase/deacetylase"/>
    <property type="match status" value="1"/>
</dbReference>
<comment type="subcellular location">
    <subcellularLocation>
        <location evidence="2">Cell membrane</location>
        <topology evidence="2">Lipid-anchor</topology>
        <topology evidence="2">GPI-anchor</topology>
    </subcellularLocation>
</comment>
<dbReference type="STRING" id="685588.A0A067S7S6"/>
<evidence type="ECO:0000256" key="8">
    <source>
        <dbReference type="ARBA" id="ARBA00023285"/>
    </source>
</evidence>
<keyword evidence="19" id="KW-1185">Reference proteome</keyword>
<dbReference type="AlphaFoldDB" id="A0A067S7S6"/>
<evidence type="ECO:0000256" key="2">
    <source>
        <dbReference type="ARBA" id="ARBA00004609"/>
    </source>
</evidence>
<evidence type="ECO:0000256" key="11">
    <source>
        <dbReference type="ARBA" id="ARBA00023326"/>
    </source>
</evidence>
<dbReference type="GO" id="GO:0005886">
    <property type="term" value="C:plasma membrane"/>
    <property type="evidence" value="ECO:0007669"/>
    <property type="project" value="UniProtKB-SubCell"/>
</dbReference>
<keyword evidence="11" id="KW-0624">Polysaccharide degradation</keyword>
<feature type="region of interest" description="Disordered" evidence="14">
    <location>
        <begin position="417"/>
        <end position="443"/>
    </location>
</feature>
<keyword evidence="8" id="KW-0170">Cobalt</keyword>
<evidence type="ECO:0000256" key="15">
    <source>
        <dbReference type="SAM" id="Phobius"/>
    </source>
</evidence>
<dbReference type="SUPFAM" id="SSF88713">
    <property type="entry name" value="Glycoside hydrolase/deacetylase"/>
    <property type="match status" value="1"/>
</dbReference>
<keyword evidence="16" id="KW-0732">Signal</keyword>
<evidence type="ECO:0000256" key="1">
    <source>
        <dbReference type="ARBA" id="ARBA00001941"/>
    </source>
</evidence>
<dbReference type="HOGENOM" id="CLU_035539_0_0_1"/>
<evidence type="ECO:0000256" key="10">
    <source>
        <dbReference type="ARBA" id="ARBA00023316"/>
    </source>
</evidence>
<evidence type="ECO:0000256" key="16">
    <source>
        <dbReference type="SAM" id="SignalP"/>
    </source>
</evidence>
<feature type="transmembrane region" description="Helical" evidence="15">
    <location>
        <begin position="453"/>
        <end position="472"/>
    </location>
</feature>
<name>A0A067S7S6_GALM3</name>
<dbReference type="GO" id="GO:0004099">
    <property type="term" value="F:chitin deacetylase activity"/>
    <property type="evidence" value="ECO:0007669"/>
    <property type="project" value="UniProtKB-EC"/>
</dbReference>
<keyword evidence="4" id="KW-0325">Glycoprotein</keyword>
<keyword evidence="15" id="KW-0812">Transmembrane</keyword>
<evidence type="ECO:0000259" key="17">
    <source>
        <dbReference type="PROSITE" id="PS51677"/>
    </source>
</evidence>
<dbReference type="EMBL" id="KL142419">
    <property type="protein sequence ID" value="KDR66886.1"/>
    <property type="molecule type" value="Genomic_DNA"/>
</dbReference>
<dbReference type="InterPro" id="IPR011330">
    <property type="entry name" value="Glyco_hydro/deAcase_b/a-brl"/>
</dbReference>
<keyword evidence="5" id="KW-0146">Chitin degradation</keyword>
<evidence type="ECO:0000313" key="19">
    <source>
        <dbReference type="Proteomes" id="UP000027222"/>
    </source>
</evidence>
<evidence type="ECO:0000256" key="6">
    <source>
        <dbReference type="ARBA" id="ARBA00023136"/>
    </source>
</evidence>
<sequence>MLVSAPKPSPRLQTIFALGVVALSVLSVEAQQTTPGRTTEAGEASIKGELKFLVISQSPFPSANRVKYNCGLITRAYPKKECEPYNFQPVTDALASFPIIWQPATIVPEDSNAQAKWAAIQPSVPNIPPKGTLEGNFEGLNYPADDPDCWWTNTKCNNPKTGGIPADVFTMPEPRTLGYGFDDGPNCSHNAFYDYLRSQNQRATMFYVGSNVMDWPLEAQRAVADGHEICIHGWSHRYMTGFESPDAFAELYYSVRAFIPMQAVKIATGVTPTCWRPPYGDVDDRIRAIAHGLGLRTVLWDYDSQDWQVGATAGVTSETVDKEYQVLIDDAKKGKFNNVGAMLLMHEINEFTMTEAMKMYPKLKEAFQHIVPVCVGLNITQPYVENSVTMPNFAQYIAGTGSTLVKNSTNAVTVTATASASSTSSPSTTGDAPGATPQTGDASRLQWMNGMGGIQLIVALVLGFVCAATLGLPN</sequence>
<evidence type="ECO:0000256" key="9">
    <source>
        <dbReference type="ARBA" id="ARBA00023288"/>
    </source>
</evidence>
<accession>A0A067S7S6</accession>
<dbReference type="GO" id="GO:0009272">
    <property type="term" value="P:fungal-type cell wall biogenesis"/>
    <property type="evidence" value="ECO:0007669"/>
    <property type="project" value="UniProtKB-ARBA"/>
</dbReference>
<evidence type="ECO:0000256" key="12">
    <source>
        <dbReference type="ARBA" id="ARBA00024056"/>
    </source>
</evidence>
<dbReference type="Pfam" id="PF01522">
    <property type="entry name" value="Polysacc_deac_1"/>
    <property type="match status" value="1"/>
</dbReference>
<evidence type="ECO:0000256" key="4">
    <source>
        <dbReference type="ARBA" id="ARBA00022622"/>
    </source>
</evidence>
<dbReference type="InterPro" id="IPR002509">
    <property type="entry name" value="NODB_dom"/>
</dbReference>
<dbReference type="CDD" id="cd10952">
    <property type="entry name" value="CE4_MrCDA_like"/>
    <property type="match status" value="1"/>
</dbReference>
<comment type="cofactor">
    <cofactor evidence="1">
        <name>Co(2+)</name>
        <dbReference type="ChEBI" id="CHEBI:48828"/>
    </cofactor>
</comment>
<evidence type="ECO:0000256" key="14">
    <source>
        <dbReference type="SAM" id="MobiDB-lite"/>
    </source>
</evidence>
<proteinExistence type="predicted"/>
<gene>
    <name evidence="18" type="ORF">GALMADRAFT_161844</name>
</gene>
<feature type="signal peptide" evidence="16">
    <location>
        <begin position="1"/>
        <end position="30"/>
    </location>
</feature>
<evidence type="ECO:0000256" key="3">
    <source>
        <dbReference type="ARBA" id="ARBA00022475"/>
    </source>
</evidence>
<keyword evidence="7" id="KW-0119">Carbohydrate metabolism</keyword>
<keyword evidence="9" id="KW-0449">Lipoprotein</keyword>
<dbReference type="GO" id="GO:0098552">
    <property type="term" value="C:side of membrane"/>
    <property type="evidence" value="ECO:0007669"/>
    <property type="project" value="UniProtKB-KW"/>
</dbReference>
<keyword evidence="3" id="KW-1003">Cell membrane</keyword>
<dbReference type="Proteomes" id="UP000027222">
    <property type="component" value="Unassembled WGS sequence"/>
</dbReference>
<protein>
    <recommendedName>
        <fullName evidence="12">chitin deacetylase</fullName>
        <ecNumber evidence="12">3.5.1.41</ecNumber>
    </recommendedName>
</protein>
<evidence type="ECO:0000256" key="7">
    <source>
        <dbReference type="ARBA" id="ARBA00023277"/>
    </source>
</evidence>
<keyword evidence="10" id="KW-0961">Cell wall biogenesis/degradation</keyword>
<dbReference type="GO" id="GO:0006032">
    <property type="term" value="P:chitin catabolic process"/>
    <property type="evidence" value="ECO:0007669"/>
    <property type="project" value="UniProtKB-KW"/>
</dbReference>